<accession>A0A2X0K5G8</accession>
<evidence type="ECO:0000313" key="3">
    <source>
        <dbReference type="Proteomes" id="UP000248889"/>
    </source>
</evidence>
<dbReference type="EMBL" id="QKYN01000112">
    <property type="protein sequence ID" value="RAG82520.1"/>
    <property type="molecule type" value="Genomic_DNA"/>
</dbReference>
<comment type="caution">
    <text evidence="2">The sequence shown here is derived from an EMBL/GenBank/DDBJ whole genome shotgun (WGS) entry which is preliminary data.</text>
</comment>
<dbReference type="RefSeq" id="WP_111505254.1">
    <property type="nucleotide sequence ID" value="NZ_QKYN01000112.1"/>
</dbReference>
<dbReference type="Proteomes" id="UP000248889">
    <property type="component" value="Unassembled WGS sequence"/>
</dbReference>
<dbReference type="AlphaFoldDB" id="A0A2X0K5G8"/>
<reference evidence="2 3" key="1">
    <citation type="submission" date="2018-06" db="EMBL/GenBank/DDBJ databases">
        <title>Streptacidiphilus pinicola sp. nov., isolated from pine grove soil.</title>
        <authorList>
            <person name="Roh S.G."/>
            <person name="Park S."/>
            <person name="Kim M.-K."/>
            <person name="Yun B.-R."/>
            <person name="Park J."/>
            <person name="Kim M.J."/>
            <person name="Kim Y.S."/>
            <person name="Kim S.B."/>
        </authorList>
    </citation>
    <scope>NUCLEOTIDE SEQUENCE [LARGE SCALE GENOMIC DNA]</scope>
    <source>
        <strain evidence="2 3">MMS16-CNU450</strain>
    </source>
</reference>
<sequence length="131" mass="14101">MDELMHKLVSAVLVALLLTVVSAISVATRKRKVARAEGAAPAPAEDPTQALLREARNHDLRRDELAAQGHTAEALGHARAAAERWRLLTDQRPGRFLAERRAALASLAGLLTVAGHESEATRARMEADSLV</sequence>
<evidence type="ECO:0000313" key="2">
    <source>
        <dbReference type="EMBL" id="RAG82520.1"/>
    </source>
</evidence>
<proteinExistence type="predicted"/>
<protein>
    <submittedName>
        <fullName evidence="2">Uncharacterized protein</fullName>
    </submittedName>
</protein>
<organism evidence="2 3">
    <name type="scientific">Streptacidiphilus pinicola</name>
    <dbReference type="NCBI Taxonomy" id="2219663"/>
    <lineage>
        <taxon>Bacteria</taxon>
        <taxon>Bacillati</taxon>
        <taxon>Actinomycetota</taxon>
        <taxon>Actinomycetes</taxon>
        <taxon>Kitasatosporales</taxon>
        <taxon>Streptomycetaceae</taxon>
        <taxon>Streptacidiphilus</taxon>
    </lineage>
</organism>
<evidence type="ECO:0000256" key="1">
    <source>
        <dbReference type="SAM" id="MobiDB-lite"/>
    </source>
</evidence>
<feature type="compositionally biased region" description="Low complexity" evidence="1">
    <location>
        <begin position="36"/>
        <end position="45"/>
    </location>
</feature>
<name>A0A2X0K5G8_9ACTN</name>
<keyword evidence="3" id="KW-1185">Reference proteome</keyword>
<gene>
    <name evidence="2" type="ORF">DN069_27095</name>
</gene>
<feature type="region of interest" description="Disordered" evidence="1">
    <location>
        <begin position="32"/>
        <end position="57"/>
    </location>
</feature>